<dbReference type="EMBL" id="VYZN01000024">
    <property type="protein sequence ID" value="KAE9536199.1"/>
    <property type="molecule type" value="Genomic_DNA"/>
</dbReference>
<dbReference type="AlphaFoldDB" id="A0A6G0TP55"/>
<evidence type="ECO:0000313" key="1">
    <source>
        <dbReference type="EMBL" id="KAE9536199.1"/>
    </source>
</evidence>
<organism evidence="1 2">
    <name type="scientific">Aphis glycines</name>
    <name type="common">Soybean aphid</name>
    <dbReference type="NCBI Taxonomy" id="307491"/>
    <lineage>
        <taxon>Eukaryota</taxon>
        <taxon>Metazoa</taxon>
        <taxon>Ecdysozoa</taxon>
        <taxon>Arthropoda</taxon>
        <taxon>Hexapoda</taxon>
        <taxon>Insecta</taxon>
        <taxon>Pterygota</taxon>
        <taxon>Neoptera</taxon>
        <taxon>Paraneoptera</taxon>
        <taxon>Hemiptera</taxon>
        <taxon>Sternorrhyncha</taxon>
        <taxon>Aphidomorpha</taxon>
        <taxon>Aphidoidea</taxon>
        <taxon>Aphididae</taxon>
        <taxon>Aphidini</taxon>
        <taxon>Aphis</taxon>
        <taxon>Aphis</taxon>
    </lineage>
</organism>
<dbReference type="OrthoDB" id="6619363at2759"/>
<proteinExistence type="predicted"/>
<accession>A0A6G0TP55</accession>
<comment type="caution">
    <text evidence="1">The sequence shown here is derived from an EMBL/GenBank/DDBJ whole genome shotgun (WGS) entry which is preliminary data.</text>
</comment>
<reference evidence="1 2" key="1">
    <citation type="submission" date="2019-08" db="EMBL/GenBank/DDBJ databases">
        <title>The genome of the soybean aphid Biotype 1, its phylome, world population structure and adaptation to the North American continent.</title>
        <authorList>
            <person name="Giordano R."/>
            <person name="Donthu R.K."/>
            <person name="Hernandez A.G."/>
            <person name="Wright C.L."/>
            <person name="Zimin A.V."/>
        </authorList>
    </citation>
    <scope>NUCLEOTIDE SEQUENCE [LARGE SCALE GENOMIC DNA]</scope>
    <source>
        <tissue evidence="1">Whole aphids</tissue>
    </source>
</reference>
<keyword evidence="2" id="KW-1185">Reference proteome</keyword>
<protein>
    <submittedName>
        <fullName evidence="1">Uncharacterized protein</fullName>
    </submittedName>
</protein>
<dbReference type="Proteomes" id="UP000475862">
    <property type="component" value="Unassembled WGS sequence"/>
</dbReference>
<sequence length="177" mass="20850">MTTPITMKIKRYLKLVTKPFSTNIYKERLTLLQNIFLEDIGVTDVKLIDVRCNVSYIITSFLKSAPFDVKKQCFNCTMAKTTPSPTIILNSKNSNLYNLERFLTITRILENHLFIETDLIDEHDEYSLADLQYSLTIDNIIYYPELFHMDLIIIAYVHREKWLGSTHWYGEKNKKDL</sequence>
<name>A0A6G0TP55_APHGL</name>
<gene>
    <name evidence="1" type="ORF">AGLY_007422</name>
</gene>
<evidence type="ECO:0000313" key="2">
    <source>
        <dbReference type="Proteomes" id="UP000475862"/>
    </source>
</evidence>